<accession>A0A8D0DID4</accession>
<feature type="transmembrane region" description="Helical" evidence="10">
    <location>
        <begin position="577"/>
        <end position="598"/>
    </location>
</feature>
<dbReference type="InterPro" id="IPR017978">
    <property type="entry name" value="GPCR_3_C"/>
</dbReference>
<evidence type="ECO:0000256" key="3">
    <source>
        <dbReference type="ARBA" id="ARBA00022692"/>
    </source>
</evidence>
<protein>
    <recommendedName>
        <fullName evidence="11">G-protein coupled receptors family 3 profile domain-containing protein</fullName>
    </recommendedName>
</protein>
<dbReference type="InterPro" id="IPR028082">
    <property type="entry name" value="Peripla_BP_I"/>
</dbReference>
<comment type="subcellular location">
    <subcellularLocation>
        <location evidence="1">Cell membrane</location>
        <topology evidence="1">Multi-pass membrane protein</topology>
    </subcellularLocation>
</comment>
<evidence type="ECO:0000256" key="8">
    <source>
        <dbReference type="ARBA" id="ARBA00023180"/>
    </source>
</evidence>
<feature type="transmembrane region" description="Helical" evidence="10">
    <location>
        <begin position="345"/>
        <end position="362"/>
    </location>
</feature>
<keyword evidence="4 10" id="KW-1133">Transmembrane helix</keyword>
<proteinExistence type="predicted"/>
<evidence type="ECO:0000256" key="9">
    <source>
        <dbReference type="ARBA" id="ARBA00023224"/>
    </source>
</evidence>
<dbReference type="PANTHER" id="PTHR24061:SF599">
    <property type="entry name" value="G-PROTEIN COUPLED RECEPTORS FAMILY 3 PROFILE DOMAIN-CONTAINING PROTEIN"/>
    <property type="match status" value="1"/>
</dbReference>
<keyword evidence="8" id="KW-0325">Glycoprotein</keyword>
<feature type="transmembrane region" description="Helical" evidence="10">
    <location>
        <begin position="625"/>
        <end position="648"/>
    </location>
</feature>
<feature type="domain" description="G-protein coupled receptors family 3 profile" evidence="11">
    <location>
        <begin position="491"/>
        <end position="730"/>
    </location>
</feature>
<feature type="transmembrane region" description="Helical" evidence="10">
    <location>
        <begin position="692"/>
        <end position="715"/>
    </location>
</feature>
<keyword evidence="9" id="KW-0807">Transducer</keyword>
<evidence type="ECO:0000256" key="10">
    <source>
        <dbReference type="SAM" id="Phobius"/>
    </source>
</evidence>
<dbReference type="Gene3D" id="2.10.50.30">
    <property type="entry name" value="GPCR, family 3, nine cysteines domain"/>
    <property type="match status" value="1"/>
</dbReference>
<dbReference type="GO" id="GO:0005886">
    <property type="term" value="C:plasma membrane"/>
    <property type="evidence" value="ECO:0007669"/>
    <property type="project" value="UniProtKB-SubCell"/>
</dbReference>
<evidence type="ECO:0000256" key="1">
    <source>
        <dbReference type="ARBA" id="ARBA00004651"/>
    </source>
</evidence>
<keyword evidence="5" id="KW-0297">G-protein coupled receptor</keyword>
<dbReference type="Pfam" id="PF01094">
    <property type="entry name" value="ANF_receptor"/>
    <property type="match status" value="1"/>
</dbReference>
<dbReference type="InterPro" id="IPR000068">
    <property type="entry name" value="GPCR_3_Ca_sens_rcpt-rel"/>
</dbReference>
<dbReference type="Pfam" id="PF00003">
    <property type="entry name" value="7tm_3"/>
    <property type="match status" value="1"/>
</dbReference>
<dbReference type="PROSITE" id="PS00981">
    <property type="entry name" value="G_PROTEIN_RECEP_F3_3"/>
    <property type="match status" value="1"/>
</dbReference>
<organism evidence="12 13">
    <name type="scientific">Salvator merianae</name>
    <name type="common">Argentine black and white tegu</name>
    <name type="synonym">Tupinambis merianae</name>
    <dbReference type="NCBI Taxonomy" id="96440"/>
    <lineage>
        <taxon>Eukaryota</taxon>
        <taxon>Metazoa</taxon>
        <taxon>Chordata</taxon>
        <taxon>Craniata</taxon>
        <taxon>Vertebrata</taxon>
        <taxon>Euteleostomi</taxon>
        <taxon>Lepidosauria</taxon>
        <taxon>Squamata</taxon>
        <taxon>Bifurcata</taxon>
        <taxon>Unidentata</taxon>
        <taxon>Episquamata</taxon>
        <taxon>Laterata</taxon>
        <taxon>Teiioidea</taxon>
        <taxon>Teiidae</taxon>
        <taxon>Salvator</taxon>
    </lineage>
</organism>
<sequence>FYQHVLALAFAVNEINQNPKILPNDTLGFHIYDSLDDVKMTYRVTLDLIFKTLIFFPNYKCGFERKLLGVIGGLEPDTSSRIRDFLGLYKISQVSYGSFQTSGSDQFGFPPLFQMSPSVSLQYLGIVKLLQHFGWIWVGLITMDDEYGENFLQVFEAMLSQNKICIAFRDFALKNFQMKSFDQLFDVYFRSRPAFMKSKANAIVVHGDQSIYAWITHHIFFKMMFSATSDEYNMNSAGKLWIFTAQIEFFLPGLLKGLDMRVFHGAICFTIPTNEVFGFQTFLQTINPFKSKGDGFIKAFWETAFDCSFPTTIISTEVNEYCTGEERLENLPATLFEMSMTSHSYSIYNSVYALAHALRFFYSSKSNNRRVKSRYGFGSRISFNNSAGDKVTFNEHGEIEGGFDVTNLVTFSNYSYVKVKVGSLDPQAPSGKDFVIYEERIHTLQGLRKLLILPPLSLCNAKCEPGNSKKKKEGEPFCCYDCAPCPEGKIHQDTPIVKANNRSLTYLLLVSLLLCFLCSLLFIGQPHHITCFLRQTAFGTIFSIAVASVLAKTVIVIAAFVASKPGSRIRKWVGKKLAYSIVLSCSFVQMSICALWLSTSPPFPALNMFSVAEEIIVECNEGSVTMFYCVLGYLGFLAAISFIVAFFARKLPDSFNEAKFITFSMLVFCSVWLSFVPTYLSTKGRDMVAVEIFSILTSAAGLLGCIFSPKCYIIVFRPDLNKKEQLIRKEDRRIV</sequence>
<reference evidence="12" key="2">
    <citation type="submission" date="2025-09" db="UniProtKB">
        <authorList>
            <consortium name="Ensembl"/>
        </authorList>
    </citation>
    <scope>IDENTIFICATION</scope>
</reference>
<dbReference type="Ensembl" id="ENSSMRT00000007447.1">
    <property type="protein sequence ID" value="ENSSMRP00000006350.1"/>
    <property type="gene ID" value="ENSSMRG00000005100.1"/>
</dbReference>
<reference evidence="12" key="1">
    <citation type="submission" date="2025-08" db="UniProtKB">
        <authorList>
            <consortium name="Ensembl"/>
        </authorList>
    </citation>
    <scope>IDENTIFICATION</scope>
</reference>
<dbReference type="FunFam" id="3.40.50.2300:FF:000024">
    <property type="entry name" value="Vomeronasal 2, receptor 73"/>
    <property type="match status" value="1"/>
</dbReference>
<dbReference type="InterPro" id="IPR004073">
    <property type="entry name" value="GPCR_3_vmron_rcpt_2"/>
</dbReference>
<evidence type="ECO:0000256" key="6">
    <source>
        <dbReference type="ARBA" id="ARBA00023136"/>
    </source>
</evidence>
<evidence type="ECO:0000256" key="4">
    <source>
        <dbReference type="ARBA" id="ARBA00022989"/>
    </source>
</evidence>
<keyword evidence="13" id="KW-1185">Reference proteome</keyword>
<evidence type="ECO:0000256" key="5">
    <source>
        <dbReference type="ARBA" id="ARBA00023040"/>
    </source>
</evidence>
<dbReference type="PROSITE" id="PS50259">
    <property type="entry name" value="G_PROTEIN_RECEP_F3_4"/>
    <property type="match status" value="1"/>
</dbReference>
<dbReference type="PRINTS" id="PR00248">
    <property type="entry name" value="GPCRMGR"/>
</dbReference>
<dbReference type="Gene3D" id="3.40.50.2300">
    <property type="match status" value="2"/>
</dbReference>
<dbReference type="InterPro" id="IPR001828">
    <property type="entry name" value="ANF_lig-bd_rcpt"/>
</dbReference>
<feature type="transmembrane region" description="Helical" evidence="10">
    <location>
        <begin position="504"/>
        <end position="524"/>
    </location>
</feature>
<dbReference type="PANTHER" id="PTHR24061">
    <property type="entry name" value="CALCIUM-SENSING RECEPTOR-RELATED"/>
    <property type="match status" value="1"/>
</dbReference>
<dbReference type="AlphaFoldDB" id="A0A8D0DID4"/>
<dbReference type="GeneTree" id="ENSGT00950000182788"/>
<dbReference type="InterPro" id="IPR038550">
    <property type="entry name" value="GPCR_3_9-Cys_sf"/>
</dbReference>
<name>A0A8D0DID4_SALMN</name>
<dbReference type="InterPro" id="IPR000337">
    <property type="entry name" value="GPCR_3"/>
</dbReference>
<dbReference type="SUPFAM" id="SSF53822">
    <property type="entry name" value="Periplasmic binding protein-like I"/>
    <property type="match status" value="1"/>
</dbReference>
<keyword evidence="3 10" id="KW-0812">Transmembrane</keyword>
<dbReference type="PRINTS" id="PR01535">
    <property type="entry name" value="VOMERONASL2R"/>
</dbReference>
<evidence type="ECO:0000313" key="13">
    <source>
        <dbReference type="Proteomes" id="UP000694421"/>
    </source>
</evidence>
<evidence type="ECO:0000256" key="7">
    <source>
        <dbReference type="ARBA" id="ARBA00023170"/>
    </source>
</evidence>
<dbReference type="InterPro" id="IPR017979">
    <property type="entry name" value="GPCR_3_CS"/>
</dbReference>
<evidence type="ECO:0000313" key="12">
    <source>
        <dbReference type="Ensembl" id="ENSSMRP00000006350.1"/>
    </source>
</evidence>
<evidence type="ECO:0000256" key="2">
    <source>
        <dbReference type="ARBA" id="ARBA00022475"/>
    </source>
</evidence>
<feature type="transmembrane region" description="Helical" evidence="10">
    <location>
        <begin position="660"/>
        <end position="680"/>
    </location>
</feature>
<evidence type="ECO:0000259" key="11">
    <source>
        <dbReference type="PROSITE" id="PS50259"/>
    </source>
</evidence>
<keyword evidence="7" id="KW-0675">Receptor</keyword>
<keyword evidence="2" id="KW-1003">Cell membrane</keyword>
<dbReference type="GO" id="GO:0004930">
    <property type="term" value="F:G protein-coupled receptor activity"/>
    <property type="evidence" value="ECO:0007669"/>
    <property type="project" value="UniProtKB-KW"/>
</dbReference>
<dbReference type="Proteomes" id="UP000694421">
    <property type="component" value="Unplaced"/>
</dbReference>
<feature type="transmembrane region" description="Helical" evidence="10">
    <location>
        <begin position="536"/>
        <end position="561"/>
    </location>
</feature>
<keyword evidence="6 10" id="KW-0472">Membrane</keyword>